<sequence length="667" mass="73353">MAPRETQRHHTGEQSKKDEDDKKNMHWRVPAIVVGTFIAGVLFAVGHHLCYHHYDNQVVQSETKQKWINRIGTGFAFLVKMCFAIATGAAYVQQFWLTLRSREIRVERIDAMFTVLQDPTSFWDLKLWLGNPLLTILAVVTWIVPFAAIVTPGTLTIRSSLATDIVFSVPPQLDTNVTKFVILDETDGAYYGPNSQLVRYSIASTAQQAIMAISPPSINSSYDLEFFAPAISCNPMSLSDITAFNETLKSTFQQYDIFNGSAEQLALPASDERLLYLAWTPSAYDDFTFNASYPNFGLNSSYPMTTLDKLSDDGATIYVFMPEQTDGQVMLLGCTLQNATYDVHFEFLDGQQNITIRPLQYMNPVSATGSALSRRCSADDPNLERCQQTAMTAPSQVAMMDVLGKLVVGSVVEALRGGNPSPETAATYQTTLVQATALQPFIDQMETVSTARVSQVLEEMFQNVTISMFASSHLLKDSTTARRVPTTTTTTLNEYAYRPRDLYIAYGSALLCTLICVLLGCRALWKTGLSYSNNFSTIMRTTRRNEVNTLVHVSDSMGADPLAKHVAKATLRFDTTITDTGNLYGLTLAHASAQHEKEVEKTENTNAKILEPATAAVASALSNEEQERATSGGNQAGPLISPNATTDTPRPAIASEQNQPQSQEAAV</sequence>
<evidence type="ECO:0008006" key="5">
    <source>
        <dbReference type="Google" id="ProtNLM"/>
    </source>
</evidence>
<evidence type="ECO:0000313" key="3">
    <source>
        <dbReference type="EMBL" id="KAJ9611276.1"/>
    </source>
</evidence>
<evidence type="ECO:0000313" key="4">
    <source>
        <dbReference type="Proteomes" id="UP001172673"/>
    </source>
</evidence>
<keyword evidence="2" id="KW-0472">Membrane</keyword>
<feature type="transmembrane region" description="Helical" evidence="2">
    <location>
        <begin position="128"/>
        <end position="150"/>
    </location>
</feature>
<evidence type="ECO:0000256" key="1">
    <source>
        <dbReference type="SAM" id="MobiDB-lite"/>
    </source>
</evidence>
<evidence type="ECO:0000256" key="2">
    <source>
        <dbReference type="SAM" id="Phobius"/>
    </source>
</evidence>
<keyword evidence="4" id="KW-1185">Reference proteome</keyword>
<proteinExistence type="predicted"/>
<feature type="transmembrane region" description="Helical" evidence="2">
    <location>
        <begin position="503"/>
        <end position="525"/>
    </location>
</feature>
<protein>
    <recommendedName>
        <fullName evidence="5">Transmembrane protein</fullName>
    </recommendedName>
</protein>
<feature type="region of interest" description="Disordered" evidence="1">
    <location>
        <begin position="616"/>
        <end position="667"/>
    </location>
</feature>
<gene>
    <name evidence="3" type="ORF">H2200_004459</name>
</gene>
<dbReference type="AlphaFoldDB" id="A0AA38XD59"/>
<accession>A0AA38XD59</accession>
<dbReference type="PANTHER" id="PTHR35041:SF6">
    <property type="entry name" value="FORMYLMETHIONINE DEFORMYLASE-LIKE PROTEIN-RELATED"/>
    <property type="match status" value="1"/>
</dbReference>
<comment type="caution">
    <text evidence="3">The sequence shown here is derived from an EMBL/GenBank/DDBJ whole genome shotgun (WGS) entry which is preliminary data.</text>
</comment>
<feature type="transmembrane region" description="Helical" evidence="2">
    <location>
        <begin position="29"/>
        <end position="50"/>
    </location>
</feature>
<keyword evidence="2" id="KW-1133">Transmembrane helix</keyword>
<dbReference type="Proteomes" id="UP001172673">
    <property type="component" value="Unassembled WGS sequence"/>
</dbReference>
<dbReference type="EMBL" id="JAPDRK010000006">
    <property type="protein sequence ID" value="KAJ9611276.1"/>
    <property type="molecule type" value="Genomic_DNA"/>
</dbReference>
<keyword evidence="2" id="KW-0812">Transmembrane</keyword>
<feature type="transmembrane region" description="Helical" evidence="2">
    <location>
        <begin position="71"/>
        <end position="92"/>
    </location>
</feature>
<feature type="region of interest" description="Disordered" evidence="1">
    <location>
        <begin position="1"/>
        <end position="22"/>
    </location>
</feature>
<name>A0AA38XD59_9EURO</name>
<feature type="compositionally biased region" description="Polar residues" evidence="1">
    <location>
        <begin position="655"/>
        <end position="667"/>
    </location>
</feature>
<reference evidence="3" key="1">
    <citation type="submission" date="2022-10" db="EMBL/GenBank/DDBJ databases">
        <title>Culturing micro-colonial fungi from biological soil crusts in the Mojave desert and describing Neophaeococcomyces mojavensis, and introducing the new genera and species Taxawa tesnikishii.</title>
        <authorList>
            <person name="Kurbessoian T."/>
            <person name="Stajich J.E."/>
        </authorList>
    </citation>
    <scope>NUCLEOTIDE SEQUENCE</scope>
    <source>
        <strain evidence="3">TK_41</strain>
    </source>
</reference>
<dbReference type="PANTHER" id="PTHR35041">
    <property type="entry name" value="MEDIATOR OF RNA POLYMERASE II TRANSCRIPTION SUBUNIT 1"/>
    <property type="match status" value="1"/>
</dbReference>
<organism evidence="3 4">
    <name type="scientific">Cladophialophora chaetospira</name>
    <dbReference type="NCBI Taxonomy" id="386627"/>
    <lineage>
        <taxon>Eukaryota</taxon>
        <taxon>Fungi</taxon>
        <taxon>Dikarya</taxon>
        <taxon>Ascomycota</taxon>
        <taxon>Pezizomycotina</taxon>
        <taxon>Eurotiomycetes</taxon>
        <taxon>Chaetothyriomycetidae</taxon>
        <taxon>Chaetothyriales</taxon>
        <taxon>Herpotrichiellaceae</taxon>
        <taxon>Cladophialophora</taxon>
    </lineage>
</organism>